<dbReference type="EMBL" id="ODYU01004070">
    <property type="protein sequence ID" value="SOQ43561.1"/>
    <property type="molecule type" value="Genomic_DNA"/>
</dbReference>
<name>A0A2H1VRT3_SPOFR</name>
<proteinExistence type="predicted"/>
<protein>
    <submittedName>
        <fullName evidence="2">SFRICE_003019</fullName>
    </submittedName>
</protein>
<dbReference type="AlphaFoldDB" id="A0A2H1VRT3"/>
<organism evidence="2">
    <name type="scientific">Spodoptera frugiperda</name>
    <name type="common">Fall armyworm</name>
    <dbReference type="NCBI Taxonomy" id="7108"/>
    <lineage>
        <taxon>Eukaryota</taxon>
        <taxon>Metazoa</taxon>
        <taxon>Ecdysozoa</taxon>
        <taxon>Arthropoda</taxon>
        <taxon>Hexapoda</taxon>
        <taxon>Insecta</taxon>
        <taxon>Pterygota</taxon>
        <taxon>Neoptera</taxon>
        <taxon>Endopterygota</taxon>
        <taxon>Lepidoptera</taxon>
        <taxon>Glossata</taxon>
        <taxon>Ditrysia</taxon>
        <taxon>Noctuoidea</taxon>
        <taxon>Noctuidae</taxon>
        <taxon>Amphipyrinae</taxon>
        <taxon>Spodoptera</taxon>
    </lineage>
</organism>
<accession>A0A2H1VRT3</accession>
<gene>
    <name evidence="2" type="ORF">SFRICE_003019</name>
</gene>
<feature type="region of interest" description="Disordered" evidence="1">
    <location>
        <begin position="41"/>
        <end position="106"/>
    </location>
</feature>
<sequence>MVLMSSSPIWKARFPRIPKMVIPDIKLYKYDDVRNEEGAASILVGDEGESPHVAETDRGGDTGHKELSVEHSSEGLHQERQETPTSSLGAPHNLSPWAIAPSRPPP</sequence>
<feature type="compositionally biased region" description="Basic and acidic residues" evidence="1">
    <location>
        <begin position="49"/>
        <end position="82"/>
    </location>
</feature>
<evidence type="ECO:0000313" key="2">
    <source>
        <dbReference type="EMBL" id="SOQ43561.1"/>
    </source>
</evidence>
<evidence type="ECO:0000256" key="1">
    <source>
        <dbReference type="SAM" id="MobiDB-lite"/>
    </source>
</evidence>
<reference evidence="2" key="1">
    <citation type="submission" date="2016-07" db="EMBL/GenBank/DDBJ databases">
        <authorList>
            <person name="Bretaudeau A."/>
        </authorList>
    </citation>
    <scope>NUCLEOTIDE SEQUENCE</scope>
    <source>
        <strain evidence="2">Rice</strain>
        <tissue evidence="2">Whole body</tissue>
    </source>
</reference>